<organism evidence="1">
    <name type="scientific">marine sediment metagenome</name>
    <dbReference type="NCBI Taxonomy" id="412755"/>
    <lineage>
        <taxon>unclassified sequences</taxon>
        <taxon>metagenomes</taxon>
        <taxon>ecological metagenomes</taxon>
    </lineage>
</organism>
<name>A0A0F8YP46_9ZZZZ</name>
<protein>
    <submittedName>
        <fullName evidence="1">Uncharacterized protein</fullName>
    </submittedName>
</protein>
<accession>A0A0F8YP46</accession>
<proteinExistence type="predicted"/>
<feature type="non-terminal residue" evidence="1">
    <location>
        <position position="40"/>
    </location>
</feature>
<comment type="caution">
    <text evidence="1">The sequence shown here is derived from an EMBL/GenBank/DDBJ whole genome shotgun (WGS) entry which is preliminary data.</text>
</comment>
<evidence type="ECO:0000313" key="1">
    <source>
        <dbReference type="EMBL" id="KKK75500.1"/>
    </source>
</evidence>
<sequence length="40" mass="4140">MAGLAFYGTGFSSGKVSSVNKGRQETNPALPVVIAKELTL</sequence>
<dbReference type="AlphaFoldDB" id="A0A0F8YP46"/>
<gene>
    <name evidence="1" type="ORF">LCGC14_2873120</name>
</gene>
<reference evidence="1" key="1">
    <citation type="journal article" date="2015" name="Nature">
        <title>Complex archaea that bridge the gap between prokaryotes and eukaryotes.</title>
        <authorList>
            <person name="Spang A."/>
            <person name="Saw J.H."/>
            <person name="Jorgensen S.L."/>
            <person name="Zaremba-Niedzwiedzka K."/>
            <person name="Martijn J."/>
            <person name="Lind A.E."/>
            <person name="van Eijk R."/>
            <person name="Schleper C."/>
            <person name="Guy L."/>
            <person name="Ettema T.J."/>
        </authorList>
    </citation>
    <scope>NUCLEOTIDE SEQUENCE</scope>
</reference>
<dbReference type="EMBL" id="LAZR01055836">
    <property type="protein sequence ID" value="KKK75500.1"/>
    <property type="molecule type" value="Genomic_DNA"/>
</dbReference>